<evidence type="ECO:0000256" key="8">
    <source>
        <dbReference type="SAM" id="Phobius"/>
    </source>
</evidence>
<dbReference type="Pfam" id="PF14684">
    <property type="entry name" value="Tricorn_C1"/>
    <property type="match status" value="1"/>
</dbReference>
<keyword evidence="11" id="KW-1185">Reference proteome</keyword>
<dbReference type="InterPro" id="IPR005151">
    <property type="entry name" value="Tail-specific_protease"/>
</dbReference>
<keyword evidence="3" id="KW-0963">Cytoplasm</keyword>
<evidence type="ECO:0000256" key="3">
    <source>
        <dbReference type="ARBA" id="ARBA00022490"/>
    </source>
</evidence>
<feature type="region of interest" description="Disordered" evidence="7">
    <location>
        <begin position="1648"/>
        <end position="1677"/>
    </location>
</feature>
<dbReference type="SUPFAM" id="SSF50960">
    <property type="entry name" value="TolB, C-terminal domain"/>
    <property type="match status" value="1"/>
</dbReference>
<dbReference type="Gene3D" id="2.30.42.10">
    <property type="match status" value="1"/>
</dbReference>
<dbReference type="GO" id="GO:0005737">
    <property type="term" value="C:cytoplasm"/>
    <property type="evidence" value="ECO:0007669"/>
    <property type="project" value="UniProtKB-SubCell"/>
</dbReference>
<feature type="compositionally biased region" description="Low complexity" evidence="7">
    <location>
        <begin position="539"/>
        <end position="550"/>
    </location>
</feature>
<keyword evidence="4" id="KW-0645">Protease</keyword>
<dbReference type="GO" id="GO:0006508">
    <property type="term" value="P:proteolysis"/>
    <property type="evidence" value="ECO:0007669"/>
    <property type="project" value="UniProtKB-KW"/>
</dbReference>
<dbReference type="SUPFAM" id="SSF82171">
    <property type="entry name" value="DPP6 N-terminal domain-like"/>
    <property type="match status" value="1"/>
</dbReference>
<dbReference type="SUPFAM" id="SSF69304">
    <property type="entry name" value="Tricorn protease N-terminal domain"/>
    <property type="match status" value="1"/>
</dbReference>
<dbReference type="InterPro" id="IPR036034">
    <property type="entry name" value="PDZ_sf"/>
</dbReference>
<dbReference type="InterPro" id="IPR012393">
    <property type="entry name" value="Tricorn_protease"/>
</dbReference>
<evidence type="ECO:0000256" key="1">
    <source>
        <dbReference type="ARBA" id="ARBA00004496"/>
    </source>
</evidence>
<dbReference type="CDD" id="cd07562">
    <property type="entry name" value="Peptidase_S41_TRI"/>
    <property type="match status" value="1"/>
</dbReference>
<accession>A0AAD2CGS9</accession>
<protein>
    <recommendedName>
        <fullName evidence="9">Tail specific protease domain-containing protein</fullName>
    </recommendedName>
</protein>
<keyword evidence="6" id="KW-0720">Serine protease</keyword>
<evidence type="ECO:0000259" key="9">
    <source>
        <dbReference type="SMART" id="SM00245"/>
    </source>
</evidence>
<organism evidence="10 11">
    <name type="scientific">Cylindrotheca closterium</name>
    <dbReference type="NCBI Taxonomy" id="2856"/>
    <lineage>
        <taxon>Eukaryota</taxon>
        <taxon>Sar</taxon>
        <taxon>Stramenopiles</taxon>
        <taxon>Ochrophyta</taxon>
        <taxon>Bacillariophyta</taxon>
        <taxon>Bacillariophyceae</taxon>
        <taxon>Bacillariophycidae</taxon>
        <taxon>Bacillariales</taxon>
        <taxon>Bacillariaceae</taxon>
        <taxon>Cylindrotheca</taxon>
    </lineage>
</organism>
<feature type="domain" description="Tail specific protease" evidence="9">
    <location>
        <begin position="1419"/>
        <end position="1621"/>
    </location>
</feature>
<dbReference type="Gene3D" id="2.120.10.60">
    <property type="entry name" value="Tricorn protease N-terminal domain"/>
    <property type="match status" value="1"/>
</dbReference>
<dbReference type="Pfam" id="PF17820">
    <property type="entry name" value="PDZ_6"/>
    <property type="match status" value="1"/>
</dbReference>
<dbReference type="Pfam" id="PF03572">
    <property type="entry name" value="Peptidase_S41"/>
    <property type="match status" value="1"/>
</dbReference>
<dbReference type="Pfam" id="PF26549">
    <property type="entry name" value="Tricorn_N"/>
    <property type="match status" value="1"/>
</dbReference>
<evidence type="ECO:0000313" key="10">
    <source>
        <dbReference type="EMBL" id="CAJ1934404.1"/>
    </source>
</evidence>
<proteinExistence type="inferred from homology"/>
<keyword evidence="8" id="KW-1133">Transmembrane helix</keyword>
<keyword evidence="8" id="KW-0812">Transmembrane</keyword>
<evidence type="ECO:0000256" key="6">
    <source>
        <dbReference type="ARBA" id="ARBA00022825"/>
    </source>
</evidence>
<reference evidence="10" key="1">
    <citation type="submission" date="2023-08" db="EMBL/GenBank/DDBJ databases">
        <authorList>
            <person name="Audoor S."/>
            <person name="Bilcke G."/>
        </authorList>
    </citation>
    <scope>NUCLEOTIDE SEQUENCE</scope>
</reference>
<dbReference type="PANTHER" id="PTHR43253">
    <property type="entry name" value="TRICORN PROTEASE HOMOLOG 2-RELATED"/>
    <property type="match status" value="1"/>
</dbReference>
<comment type="similarity">
    <text evidence="2">Belongs to the peptidase S41B family.</text>
</comment>
<evidence type="ECO:0000256" key="5">
    <source>
        <dbReference type="ARBA" id="ARBA00022801"/>
    </source>
</evidence>
<feature type="transmembrane region" description="Helical" evidence="8">
    <location>
        <begin position="64"/>
        <end position="85"/>
    </location>
</feature>
<dbReference type="Gene3D" id="3.90.226.10">
    <property type="entry name" value="2-enoyl-CoA Hydratase, Chain A, domain 1"/>
    <property type="match status" value="1"/>
</dbReference>
<feature type="compositionally biased region" description="Basic residues" evidence="7">
    <location>
        <begin position="43"/>
        <end position="52"/>
    </location>
</feature>
<comment type="caution">
    <text evidence="10">The sequence shown here is derived from an EMBL/GenBank/DDBJ whole genome shotgun (WGS) entry which is preliminary data.</text>
</comment>
<dbReference type="InterPro" id="IPR041489">
    <property type="entry name" value="PDZ_6"/>
</dbReference>
<feature type="compositionally biased region" description="Basic and acidic residues" evidence="7">
    <location>
        <begin position="1662"/>
        <end position="1677"/>
    </location>
</feature>
<feature type="compositionally biased region" description="Basic and acidic residues" evidence="7">
    <location>
        <begin position="504"/>
        <end position="516"/>
    </location>
</feature>
<evidence type="ECO:0000256" key="7">
    <source>
        <dbReference type="SAM" id="MobiDB-lite"/>
    </source>
</evidence>
<feature type="region of interest" description="Disordered" evidence="7">
    <location>
        <begin position="501"/>
        <end position="570"/>
    </location>
</feature>
<comment type="subcellular location">
    <subcellularLocation>
        <location evidence="1">Cytoplasm</location>
    </subcellularLocation>
</comment>
<dbReference type="PANTHER" id="PTHR43253:SF1">
    <property type="entry name" value="TRICORN PROTEASE HOMOLOG 2-RELATED"/>
    <property type="match status" value="1"/>
</dbReference>
<dbReference type="GO" id="GO:0008236">
    <property type="term" value="F:serine-type peptidase activity"/>
    <property type="evidence" value="ECO:0007669"/>
    <property type="project" value="UniProtKB-KW"/>
</dbReference>
<gene>
    <name evidence="10" type="ORF">CYCCA115_LOCUS3744</name>
</gene>
<dbReference type="InterPro" id="IPR028204">
    <property type="entry name" value="Tricorn_C1"/>
</dbReference>
<sequence length="1677" mass="184478">MFSSAKKKSYSSVPSEEDIQEDDDDASVQDDLEHSRGETSSPSRRRPIRRRGPRIHREASTCECYTIFILTLVGIAAVMAILFFVSQTPWGSRVIPTTKNTGQSNLSVFPPGKDLDDSTMEQVKEQASSLNSKKKQTVHYDPAASLQSVNPFDFAKTDGTVFTPPLLLRQDDAAFSSEETIGYLTHPHVVNNNIVFCSEGDAFVTTIGKTSESLASAVKLTKTIGNVLDPKLHSSLRYLAYTATYTGHRELYLMDLVRPQSAAIRLTYWETGVHGLVGWWGNSLVFRAMSNEVSLPDYRLYVLHLSNLEEGEERRLENNVTDSSTSTAHEQIPDSDGVSVLQIDPVPLSQAIDASRYDSCWYFVRFSQSSKTMRYVGGTAESLWKYCDGERKAAALTSDFKGTSKSPQVYNDNYLFFVSDRALIEDKWQTDRMNIWAMPLHGDTSQLIQITDTACDFEGRTIREYSVDAQTGNLVIRIGADLYLMEKADVDKKLTARRMVSNRRLNENNTTEHTEDGGESDEDGALPEGSTGTVIVDGSSTSTFSPVPTVTEDDQGDDTISTESPKAESAETVQANITMDTESNATAFGINATNATEKEIPKVYYQFDSPELESREEKTYQDHHSGTDELKRLKVVLHSDFSSHQERLLPVNMNRHKTSMDVYKTPVGTTQAIMTLRGQLWVAPVVDDDDVSVFRGGGMNLPPRRYRVAPGAMMGGVVRILAVRHVPNPVEDDQSDRRLAAILATDPLTETAEHAFYLIETQAGVTPTFLDMEHLPKPFLGGHVGGGSTLDGGLGSVKPGTFVVSPCGRRMAWSDTDGRIMVMNMPQYQDLEDGDEPKYQQLPKENELGEAMVGDEVELCFSPGGRYLAVGHNARNQFTVISIVDLGDPVGDEEVSDIEVGRIVQATPSRFNSISPYWGKSGKAANDALRDTTLSAMLGSPAPEDVADVLFFLSDRDIQTDVTSPWGTRQPMPHFQSSFGVFALPMAAVNATGGEGHFTGGGVSELSIQAELERQGLIESLLTVAKGRKLGEQETALSGVFGIAGASFDEKKRRYRLLQEAMESATGDSGSNATNTTLRPAEFPSDMDINFGSPGLSFARQAYRIANIPEGNYADIVCQTADTGALVLIEEVDGQSILTMMTSSPFPSDNFEAVQLTPKGWKLDSVGLSTSRDHLYLGFAPIGEIVVVPATTAGVTGVITDTDLEQNKVGADGIFLSVWPALEYRQLYDDAWRMLRDYFYDPEMAGIDWPSIHERYLPLVARCGKREELDDVLIQMASELSALHVFVYGGEYEQPQFLDRKLQSASVIGSFGALLKRTPEWNGYKVLSIPEHDPDFNIVDGSEAIFSPLHELTLRLSGQQGLQVGDIIVGVNGESAMKVPDIHMLLRGMQGRSVRLDVLRLSSGEALVDGSDGTAAETTPLITVPLAPYQAGALRYSAWEWKTRQLANTLAEEAGFSVGYVHLRDMVGPEAENAFARGFFPNYDKEAFILDVRHNNGGNIDSWILDILQKQAWMYWQSRDFDVTNGGLGWDQQFAFRGHIVVLIDEKTASDGEGVSRGISELGLGRLVGTRTWGGGIWLSSDNHMVDGGIATAPEIGTYNDKFGWGMGIEQMGVEPDVVVDNDPHQSYNGKDSQLERAISELKDWLEKEPVVVPQPPKKKKDMTMGDRECSAKRKSS</sequence>
<dbReference type="SUPFAM" id="SSF50156">
    <property type="entry name" value="PDZ domain-like"/>
    <property type="match status" value="1"/>
</dbReference>
<evidence type="ECO:0000313" key="11">
    <source>
        <dbReference type="Proteomes" id="UP001295423"/>
    </source>
</evidence>
<keyword evidence="8" id="KW-0472">Membrane</keyword>
<keyword evidence="5" id="KW-0378">Hydrolase</keyword>
<name>A0AAD2CGS9_9STRA</name>
<evidence type="ECO:0000256" key="2">
    <source>
        <dbReference type="ARBA" id="ARBA00008524"/>
    </source>
</evidence>
<dbReference type="Gene3D" id="3.30.750.44">
    <property type="match status" value="1"/>
</dbReference>
<feature type="compositionally biased region" description="Acidic residues" evidence="7">
    <location>
        <begin position="15"/>
        <end position="30"/>
    </location>
</feature>
<dbReference type="EMBL" id="CAKOGP040000335">
    <property type="protein sequence ID" value="CAJ1934404.1"/>
    <property type="molecule type" value="Genomic_DNA"/>
</dbReference>
<evidence type="ECO:0000256" key="4">
    <source>
        <dbReference type="ARBA" id="ARBA00022670"/>
    </source>
</evidence>
<feature type="region of interest" description="Disordered" evidence="7">
    <location>
        <begin position="1"/>
        <end position="52"/>
    </location>
</feature>
<dbReference type="InterPro" id="IPR029045">
    <property type="entry name" value="ClpP/crotonase-like_dom_sf"/>
</dbReference>
<dbReference type="SMART" id="SM00245">
    <property type="entry name" value="TSPc"/>
    <property type="match status" value="1"/>
</dbReference>
<dbReference type="SUPFAM" id="SSF52096">
    <property type="entry name" value="ClpP/crotonase"/>
    <property type="match status" value="1"/>
</dbReference>
<dbReference type="Proteomes" id="UP001295423">
    <property type="component" value="Unassembled WGS sequence"/>
</dbReference>